<evidence type="ECO:0000256" key="3">
    <source>
        <dbReference type="ARBA" id="ARBA00022516"/>
    </source>
</evidence>
<comment type="similarity">
    <text evidence="2 8">Belongs to the short-chain dehydrogenases/reductases (SDR) family. FabI subfamily.</text>
</comment>
<evidence type="ECO:0000256" key="8">
    <source>
        <dbReference type="PIRNR" id="PIRNR000094"/>
    </source>
</evidence>
<evidence type="ECO:0000256" key="6">
    <source>
        <dbReference type="ARBA" id="ARBA00023098"/>
    </source>
</evidence>
<evidence type="ECO:0000313" key="9">
    <source>
        <dbReference type="EMBL" id="BCS97728.1"/>
    </source>
</evidence>
<keyword evidence="8" id="KW-0520">NAD</keyword>
<dbReference type="Pfam" id="PF13561">
    <property type="entry name" value="adh_short_C2"/>
    <property type="match status" value="1"/>
</dbReference>
<keyword evidence="10" id="KW-1185">Reference proteome</keyword>
<proteinExistence type="inferred from homology"/>
<dbReference type="Gene3D" id="3.40.50.720">
    <property type="entry name" value="NAD(P)-binding Rossmann-like Domain"/>
    <property type="match status" value="1"/>
</dbReference>
<sequence>MRKKNALVIGIANRESISAGIARELYENGYRIVATYLNEKARSHVQEVTDELGVDEALFPFAVGDEAQLDSIVEYMQEKGMRLDVLLHGIAFASEIRKELHEVSWESFRDSTRISAFSMVEITRRFLEADLLNPGCSILTLSYIGSHLAVEGYNMMGPVKSILEALVRGLASELGGKGIRVNALSPGPVMTRAASGIGGFSDLIRHVRSATPLDRTATLEDIGKIAFEVITNPSINGVSYVVDCGSSVLVHVGPEPQP</sequence>
<gene>
    <name evidence="9" type="ORF">DSLASN_33600</name>
</gene>
<dbReference type="InterPro" id="IPR014358">
    <property type="entry name" value="Enoyl-ACP_Rdtase_NADH"/>
</dbReference>
<keyword evidence="5 8" id="KW-0560">Oxidoreductase</keyword>
<dbReference type="PRINTS" id="PR00081">
    <property type="entry name" value="GDHRDH"/>
</dbReference>
<name>A0ABM7PK79_9BACT</name>
<dbReference type="PANTHER" id="PTHR43159">
    <property type="entry name" value="ENOYL-[ACYL-CARRIER-PROTEIN] REDUCTASE"/>
    <property type="match status" value="1"/>
</dbReference>
<dbReference type="EMBL" id="AP024488">
    <property type="protein sequence ID" value="BCS97728.1"/>
    <property type="molecule type" value="Genomic_DNA"/>
</dbReference>
<dbReference type="PANTHER" id="PTHR43159:SF2">
    <property type="entry name" value="ENOYL-[ACYL-CARRIER-PROTEIN] REDUCTASE [NADH], CHLOROPLASTIC"/>
    <property type="match status" value="1"/>
</dbReference>
<reference evidence="9 10" key="1">
    <citation type="submission" date="2021-02" db="EMBL/GenBank/DDBJ databases">
        <title>Complete genome of Desulfoluna sp. strain ASN36.</title>
        <authorList>
            <person name="Takahashi A."/>
            <person name="Kojima H."/>
            <person name="Fukui M."/>
        </authorList>
    </citation>
    <scope>NUCLEOTIDE SEQUENCE [LARGE SCALE GENOMIC DNA]</scope>
    <source>
        <strain evidence="9 10">ASN36</strain>
    </source>
</reference>
<evidence type="ECO:0000256" key="2">
    <source>
        <dbReference type="ARBA" id="ARBA00009233"/>
    </source>
</evidence>
<dbReference type="Proteomes" id="UP001320148">
    <property type="component" value="Chromosome"/>
</dbReference>
<protein>
    <recommendedName>
        <fullName evidence="8">Enoyl-[acyl-carrier-protein] reductase [NADH]</fullName>
        <ecNumber evidence="8">1.3.1.9</ecNumber>
    </recommendedName>
</protein>
<keyword evidence="4" id="KW-0276">Fatty acid metabolism</keyword>
<dbReference type="InterPro" id="IPR002347">
    <property type="entry name" value="SDR_fam"/>
</dbReference>
<evidence type="ECO:0000313" key="10">
    <source>
        <dbReference type="Proteomes" id="UP001320148"/>
    </source>
</evidence>
<organism evidence="9 10">
    <name type="scientific">Desulfoluna limicola</name>
    <dbReference type="NCBI Taxonomy" id="2810562"/>
    <lineage>
        <taxon>Bacteria</taxon>
        <taxon>Pseudomonadati</taxon>
        <taxon>Thermodesulfobacteriota</taxon>
        <taxon>Desulfobacteria</taxon>
        <taxon>Desulfobacterales</taxon>
        <taxon>Desulfolunaceae</taxon>
        <taxon>Desulfoluna</taxon>
    </lineage>
</organism>
<keyword evidence="6" id="KW-0443">Lipid metabolism</keyword>
<dbReference type="RefSeq" id="WP_236889127.1">
    <property type="nucleotide sequence ID" value="NZ_AP024488.1"/>
</dbReference>
<evidence type="ECO:0000256" key="7">
    <source>
        <dbReference type="ARBA" id="ARBA00023160"/>
    </source>
</evidence>
<dbReference type="SUPFAM" id="SSF51735">
    <property type="entry name" value="NAD(P)-binding Rossmann-fold domains"/>
    <property type="match status" value="1"/>
</dbReference>
<keyword evidence="3 8" id="KW-0444">Lipid biosynthesis</keyword>
<accession>A0ABM7PK79</accession>
<dbReference type="InterPro" id="IPR036291">
    <property type="entry name" value="NAD(P)-bd_dom_sf"/>
</dbReference>
<keyword evidence="7 8" id="KW-0275">Fatty acid biosynthesis</keyword>
<evidence type="ECO:0000256" key="5">
    <source>
        <dbReference type="ARBA" id="ARBA00023002"/>
    </source>
</evidence>
<comment type="pathway">
    <text evidence="1">Lipid metabolism; fatty acid biosynthesis.</text>
</comment>
<dbReference type="PIRSF" id="PIRSF000094">
    <property type="entry name" value="Enoyl-ACP_rdct"/>
    <property type="match status" value="1"/>
</dbReference>
<dbReference type="EC" id="1.3.1.9" evidence="8"/>
<comment type="catalytic activity">
    <reaction evidence="8">
        <text>a 2,3-saturated acyl-[ACP] + NAD(+) = a (2E)-enoyl-[ACP] + NADH + H(+)</text>
        <dbReference type="Rhea" id="RHEA:10240"/>
        <dbReference type="Rhea" id="RHEA-COMP:9925"/>
        <dbReference type="Rhea" id="RHEA-COMP:9926"/>
        <dbReference type="ChEBI" id="CHEBI:15378"/>
        <dbReference type="ChEBI" id="CHEBI:57540"/>
        <dbReference type="ChEBI" id="CHEBI:57945"/>
        <dbReference type="ChEBI" id="CHEBI:78784"/>
        <dbReference type="ChEBI" id="CHEBI:78785"/>
        <dbReference type="EC" id="1.3.1.9"/>
    </reaction>
</comment>
<evidence type="ECO:0000256" key="1">
    <source>
        <dbReference type="ARBA" id="ARBA00005194"/>
    </source>
</evidence>
<evidence type="ECO:0000256" key="4">
    <source>
        <dbReference type="ARBA" id="ARBA00022832"/>
    </source>
</evidence>